<dbReference type="InterPro" id="IPR027159">
    <property type="entry name" value="CBP80"/>
</dbReference>
<evidence type="ECO:0000313" key="3">
    <source>
        <dbReference type="EMBL" id="CRG85354.1"/>
    </source>
</evidence>
<feature type="region of interest" description="Disordered" evidence="2">
    <location>
        <begin position="258"/>
        <end position="294"/>
    </location>
</feature>
<dbReference type="Proteomes" id="UP000220158">
    <property type="component" value="Unassembled WGS sequence"/>
</dbReference>
<feature type="region of interest" description="Disordered" evidence="2">
    <location>
        <begin position="516"/>
        <end position="542"/>
    </location>
</feature>
<dbReference type="KEGG" id="prel:PRELSG_0008800"/>
<dbReference type="InterPro" id="IPR016024">
    <property type="entry name" value="ARM-type_fold"/>
</dbReference>
<sequence length="1045" mass="125287">MEEIELHIIKNEIIKIGDKLIDSDDIFQLCKRILKSKISQCIDTILECIFYMPVKIGIYATILGIITKNDKKMKLQILLKLNHNIEVFIKKNLLHCLLWFRCIIGLSCCYFFDFSYCLNLFKNIYELCNELYKEKKFIRGDNILYIFLSNFFYISKQIYDKNKDELDNILNKCFDLMEKRQNCIDNIDIDNNDIVTIEYIYIYINSTIHSDNFYDRLFYLKDALKNYIQNNLKSVATHRFYQKQIFQEIFLNGENSPKKSNEDNLLSDSMSNINNQSYNNEKDNNNTDDVNSNINFNDNNSNDELLLFNSKNKDMNLQKIIEKCINIEYLVNYECDQYISSLQINFRTKSDDNKNIHDIWLMQEHILHIIELYKNSVEFSSKILGIYVQLQSKLYNNVLIECIINKLLSSFNEKDYYFYISLIHRLLLINKNLASIIIRCIKFILKQIGKLDNESFYLFMELCIYMLSFFVYENKLMKNKENFFKRKYNDMNKILKVQEEEMQKLDNNLTKEKEELSVHKKERKEEIDDTEIKEQADEEQINEYSRNCNSTKRNQVILKKNEKTLNELRNNDFKIPFCIEADVKYSPDEGNDYDENDKEECDYDESDDDENDSNENDFDYSIFKEELEKLDIGENLKKFTNLMYNVKNKYRRKWTRNLFFKSCSLVYKNEVENLLPRVVISYCNGFKCSNDKKYQDFHEFSIFNEVLKFCFYEINNIEDQNYDLEKEDNTENSLSNFKNLINVIIQCFMNYLIEKPHLNKIPPFFENIKKSIDKLHGISRDNLDENIFDNNIFEKDFDVDSICWSRYDILILFFKSLIFFDSSNVSSLKKVFNNHAVIFLNYKDSGCFQSENDKKQFDIEIINTVYSYFNNSVLLNVIVNILIENQIVDELSVIHFIFNKLDDSNLDEYYVLRLMYECIDNLITKKEFNDMEKNKLKRKQNKNENEVLIKQLEDKKNQLVQKIFHLTNETVIMLCHKMMKLKNESNSYMSKELLKESLVFLRTYLEYVDVDQFLQLCHENNFESELLELATIFKYASLKKKKKEK</sequence>
<feature type="region of interest" description="Disordered" evidence="2">
    <location>
        <begin position="586"/>
        <end position="615"/>
    </location>
</feature>
<evidence type="ECO:0000256" key="1">
    <source>
        <dbReference type="SAM" id="Coils"/>
    </source>
</evidence>
<dbReference type="GO" id="GO:0003729">
    <property type="term" value="F:mRNA binding"/>
    <property type="evidence" value="ECO:0007669"/>
    <property type="project" value="TreeGrafter"/>
</dbReference>
<evidence type="ECO:0000256" key="2">
    <source>
        <dbReference type="SAM" id="MobiDB-lite"/>
    </source>
</evidence>
<dbReference type="AlphaFoldDB" id="A0A1J1GKZ1"/>
<dbReference type="GO" id="GO:0000184">
    <property type="term" value="P:nuclear-transcribed mRNA catabolic process, nonsense-mediated decay"/>
    <property type="evidence" value="ECO:0007669"/>
    <property type="project" value="TreeGrafter"/>
</dbReference>
<feature type="compositionally biased region" description="Polar residues" evidence="2">
    <location>
        <begin position="263"/>
        <end position="279"/>
    </location>
</feature>
<protein>
    <submittedName>
        <fullName evidence="3">Uncharacterized protein</fullName>
    </submittedName>
</protein>
<keyword evidence="1" id="KW-0175">Coiled coil</keyword>
<feature type="compositionally biased region" description="Basic and acidic residues" evidence="2">
    <location>
        <begin position="516"/>
        <end position="535"/>
    </location>
</feature>
<reference evidence="3 4" key="1">
    <citation type="submission" date="2015-04" db="EMBL/GenBank/DDBJ databases">
        <authorList>
            <consortium name="Pathogen Informatics"/>
        </authorList>
    </citation>
    <scope>NUCLEOTIDE SEQUENCE [LARGE SCALE GENOMIC DNA]</scope>
    <source>
        <strain evidence="3 4">SGS1</strain>
    </source>
</reference>
<organism evidence="3 4">
    <name type="scientific">Plasmodium relictum</name>
    <dbReference type="NCBI Taxonomy" id="85471"/>
    <lineage>
        <taxon>Eukaryota</taxon>
        <taxon>Sar</taxon>
        <taxon>Alveolata</taxon>
        <taxon>Apicomplexa</taxon>
        <taxon>Aconoidasida</taxon>
        <taxon>Haemosporida</taxon>
        <taxon>Plasmodiidae</taxon>
        <taxon>Plasmodium</taxon>
        <taxon>Plasmodium (Haemamoeba)</taxon>
    </lineage>
</organism>
<dbReference type="GO" id="GO:0005846">
    <property type="term" value="C:nuclear cap binding complex"/>
    <property type="evidence" value="ECO:0007669"/>
    <property type="project" value="InterPro"/>
</dbReference>
<dbReference type="GO" id="GO:0000339">
    <property type="term" value="F:RNA cap binding"/>
    <property type="evidence" value="ECO:0007669"/>
    <property type="project" value="InterPro"/>
</dbReference>
<feature type="coiled-coil region" evidence="1">
    <location>
        <begin position="938"/>
        <end position="969"/>
    </location>
</feature>
<keyword evidence="4" id="KW-1185">Reference proteome</keyword>
<dbReference type="Gene3D" id="1.25.40.180">
    <property type="match status" value="3"/>
</dbReference>
<dbReference type="OMA" id="FFYISKQ"/>
<dbReference type="GeneID" id="39734005"/>
<name>A0A1J1GKZ1_PLARL</name>
<dbReference type="EMBL" id="CVMU01000401">
    <property type="protein sequence ID" value="CRG85354.1"/>
    <property type="molecule type" value="Genomic_DNA"/>
</dbReference>
<evidence type="ECO:0000313" key="4">
    <source>
        <dbReference type="Proteomes" id="UP000220158"/>
    </source>
</evidence>
<dbReference type="PANTHER" id="PTHR12412">
    <property type="entry name" value="CAP BINDING PROTEIN"/>
    <property type="match status" value="1"/>
</dbReference>
<gene>
    <name evidence="3" type="ORF">PRELSG_0008800</name>
</gene>
<dbReference type="PANTHER" id="PTHR12412:SF2">
    <property type="entry name" value="NUCLEAR CAP-BINDING PROTEIN SUBUNIT 1"/>
    <property type="match status" value="1"/>
</dbReference>
<dbReference type="GO" id="GO:0005634">
    <property type="term" value="C:nucleus"/>
    <property type="evidence" value="ECO:0007669"/>
    <property type="project" value="TreeGrafter"/>
</dbReference>
<dbReference type="VEuPathDB" id="PlasmoDB:PRELSG_0008800"/>
<dbReference type="GO" id="GO:0006406">
    <property type="term" value="P:mRNA export from nucleus"/>
    <property type="evidence" value="ECO:0007669"/>
    <property type="project" value="InterPro"/>
</dbReference>
<accession>A0A1J1GKZ1</accession>
<feature type="compositionally biased region" description="Acidic residues" evidence="2">
    <location>
        <begin position="589"/>
        <end position="615"/>
    </location>
</feature>
<proteinExistence type="predicted"/>
<dbReference type="OrthoDB" id="10252707at2759"/>
<dbReference type="SUPFAM" id="SSF48371">
    <property type="entry name" value="ARM repeat"/>
    <property type="match status" value="2"/>
</dbReference>
<dbReference type="RefSeq" id="XP_028531281.1">
    <property type="nucleotide sequence ID" value="XM_028676989.1"/>
</dbReference>